<proteinExistence type="predicted"/>
<name>Q46542_DICNO</name>
<reference evidence="1" key="2">
    <citation type="journal article" date="1999" name="Infect. Immun.">
        <title>Complete nucleotide sequence of the 27-kilobase virulence related locus (vrl) of Dichelobacter nodosus: evidence for extrachromosomal origin.</title>
        <authorList>
            <person name="Billington S.J."/>
            <person name="Huggins A.S."/>
            <person name="Johanesen P.A."/>
            <person name="Crellin P.K."/>
            <person name="Cheung J.K."/>
            <person name="Katz M.E."/>
            <person name="Wright C.L."/>
            <person name="Haring V."/>
            <person name="Rood J.I."/>
        </authorList>
    </citation>
    <scope>NUCLEOTIDE SEQUENCE</scope>
    <source>
        <strain evidence="1">A198</strain>
    </source>
</reference>
<accession>Q46542</accession>
<evidence type="ECO:0000313" key="1">
    <source>
        <dbReference type="EMBL" id="AAC33378.1"/>
    </source>
</evidence>
<dbReference type="EMBL" id="U20246">
    <property type="protein sequence ID" value="AAC33378.1"/>
    <property type="molecule type" value="Genomic_DNA"/>
</dbReference>
<sequence length="172" mass="18895">MPQPDVFFEITRLGHEKKRGQLRFPAPEEEKPTLMVGSLGWSPVRSSVGGEAELAALLGPVLGEDLGQLGQREPVGFLAVDQGFDDVGGQGRQLEDAGHIRAIDVEGTGKLANGLDLAGFEDVGPGKGPCQSLEDGGLYRLLRRDQHHRHLLSLRRGRGQRHHHPRIRLLRR</sequence>
<protein>
    <submittedName>
        <fullName evidence="1">Uncharacterized protein</fullName>
    </submittedName>
</protein>
<dbReference type="AlphaFoldDB" id="Q46542"/>
<dbReference type="PIR" id="T17377">
    <property type="entry name" value="T17377"/>
</dbReference>
<organism evidence="1">
    <name type="scientific">Dichelobacter nodosus</name>
    <name type="common">Bacteroides nodosus</name>
    <dbReference type="NCBI Taxonomy" id="870"/>
    <lineage>
        <taxon>Bacteria</taxon>
        <taxon>Pseudomonadati</taxon>
        <taxon>Pseudomonadota</taxon>
        <taxon>Gammaproteobacteria</taxon>
        <taxon>Cardiobacteriales</taxon>
        <taxon>Cardiobacteriaceae</taxon>
        <taxon>Dichelobacter</taxon>
    </lineage>
</organism>
<reference evidence="1" key="1">
    <citation type="journal article" date="1995" name="Microbiology">
        <title>Delineation of the virulence-related locus (vrl) of Dichelobacter nodosus.</title>
        <authorList>
            <person name="Haring V."/>
            <person name="Billington S.J."/>
            <person name="Wright C.L."/>
            <person name="Huggins A.S."/>
            <person name="Katz M.E."/>
            <person name="Rood J.I."/>
        </authorList>
    </citation>
    <scope>NUCLEOTIDE SEQUENCE</scope>
    <source>
        <strain evidence="1">A198</strain>
    </source>
</reference>